<proteinExistence type="predicted"/>
<comment type="caution">
    <text evidence="2">The sequence shown here is derived from an EMBL/GenBank/DDBJ whole genome shotgun (WGS) entry which is preliminary data.</text>
</comment>
<dbReference type="OrthoDB" id="9072761at2"/>
<sequence length="274" mass="28853">MNALRIGVAHLTALELNPSELVALSAHAGFRAVGLRTSPVVPGAIHYPLKAGSAAHRDLVRLLDDHDMLVREVEFIPLVPKIDVASYEPMFEAAAGLRAQAVTVSGDDGDFSRLSANFAALCDLAAGYGLRIDLEFMRWRHVGTLGDARRVLDAVARPNAAILVDALHLARSGGTPVEVGELPPAYLKAVQICDAPSASPAGDEAIIREAREGRLPPGHGALPLTALLHSLPSGTVISAEMPFAALGAAERLALAFKASKRVIEQALHEDEGNA</sequence>
<dbReference type="Proteomes" id="UP000219522">
    <property type="component" value="Unassembled WGS sequence"/>
</dbReference>
<protein>
    <submittedName>
        <fullName evidence="2">Sugar phosphate isomerase/epimerase</fullName>
    </submittedName>
</protein>
<organism evidence="2 3">
    <name type="scientific">Caballeronia arationis</name>
    <dbReference type="NCBI Taxonomy" id="1777142"/>
    <lineage>
        <taxon>Bacteria</taxon>
        <taxon>Pseudomonadati</taxon>
        <taxon>Pseudomonadota</taxon>
        <taxon>Betaproteobacteria</taxon>
        <taxon>Burkholderiales</taxon>
        <taxon>Burkholderiaceae</taxon>
        <taxon>Caballeronia</taxon>
    </lineage>
</organism>
<dbReference type="SUPFAM" id="SSF51658">
    <property type="entry name" value="Xylose isomerase-like"/>
    <property type="match status" value="1"/>
</dbReference>
<dbReference type="InterPro" id="IPR050312">
    <property type="entry name" value="IolE/XylAMocC-like"/>
</dbReference>
<evidence type="ECO:0000313" key="2">
    <source>
        <dbReference type="EMBL" id="SOE88022.1"/>
    </source>
</evidence>
<name>A0A7Z7IF07_9BURK</name>
<reference evidence="2 3" key="1">
    <citation type="submission" date="2017-09" db="EMBL/GenBank/DDBJ databases">
        <authorList>
            <person name="Varghese N."/>
            <person name="Submissions S."/>
        </authorList>
    </citation>
    <scope>NUCLEOTIDE SEQUENCE [LARGE SCALE GENOMIC DNA]</scope>
    <source>
        <strain evidence="2 3">OK806</strain>
    </source>
</reference>
<dbReference type="RefSeq" id="WP_062635913.1">
    <property type="nucleotide sequence ID" value="NZ_FCOG02000017.1"/>
</dbReference>
<dbReference type="InterPro" id="IPR013022">
    <property type="entry name" value="Xyl_isomerase-like_TIM-brl"/>
</dbReference>
<keyword evidence="2" id="KW-0413">Isomerase</keyword>
<dbReference type="Gene3D" id="3.20.20.150">
    <property type="entry name" value="Divalent-metal-dependent TIM barrel enzymes"/>
    <property type="match status" value="1"/>
</dbReference>
<feature type="domain" description="Xylose isomerase-like TIM barrel" evidence="1">
    <location>
        <begin position="23"/>
        <end position="242"/>
    </location>
</feature>
<evidence type="ECO:0000259" key="1">
    <source>
        <dbReference type="Pfam" id="PF01261"/>
    </source>
</evidence>
<dbReference type="PANTHER" id="PTHR12110:SF48">
    <property type="entry name" value="BLL3656 PROTEIN"/>
    <property type="match status" value="1"/>
</dbReference>
<dbReference type="Pfam" id="PF01261">
    <property type="entry name" value="AP_endonuc_2"/>
    <property type="match status" value="1"/>
</dbReference>
<gene>
    <name evidence="2" type="ORF">SAMN05446927_6614</name>
</gene>
<dbReference type="InterPro" id="IPR036237">
    <property type="entry name" value="Xyl_isomerase-like_sf"/>
</dbReference>
<dbReference type="AlphaFoldDB" id="A0A7Z7IF07"/>
<dbReference type="EMBL" id="OCSU01000003">
    <property type="protein sequence ID" value="SOE88022.1"/>
    <property type="molecule type" value="Genomic_DNA"/>
</dbReference>
<dbReference type="GO" id="GO:0016853">
    <property type="term" value="F:isomerase activity"/>
    <property type="evidence" value="ECO:0007669"/>
    <property type="project" value="UniProtKB-KW"/>
</dbReference>
<accession>A0A7Z7IF07</accession>
<keyword evidence="3" id="KW-1185">Reference proteome</keyword>
<evidence type="ECO:0000313" key="3">
    <source>
        <dbReference type="Proteomes" id="UP000219522"/>
    </source>
</evidence>
<dbReference type="PANTHER" id="PTHR12110">
    <property type="entry name" value="HYDROXYPYRUVATE ISOMERASE"/>
    <property type="match status" value="1"/>
</dbReference>